<evidence type="ECO:0000259" key="2">
    <source>
        <dbReference type="Pfam" id="PF00248"/>
    </source>
</evidence>
<dbReference type="GO" id="GO:0045290">
    <property type="term" value="F:D-arabinose 1-dehydrogenase [NAD(P)+] activity"/>
    <property type="evidence" value="ECO:0007669"/>
    <property type="project" value="TreeGrafter"/>
</dbReference>
<name>A0A3N4KD54_9PEZI</name>
<dbReference type="SUPFAM" id="SSF51430">
    <property type="entry name" value="NAD(P)-linked oxidoreductase"/>
    <property type="match status" value="1"/>
</dbReference>
<dbReference type="PANTHER" id="PTHR42686">
    <property type="entry name" value="GH17980P-RELATED"/>
    <property type="match status" value="1"/>
</dbReference>
<dbReference type="GO" id="GO:0070485">
    <property type="term" value="P:dehydro-D-arabinono-1,4-lactone biosynthetic process"/>
    <property type="evidence" value="ECO:0007669"/>
    <property type="project" value="TreeGrafter"/>
</dbReference>
<gene>
    <name evidence="3" type="ORF">P167DRAFT_495850</name>
</gene>
<dbReference type="InParanoid" id="A0A3N4KD54"/>
<dbReference type="FunCoup" id="A0A3N4KD54">
    <property type="interactions" value="201"/>
</dbReference>
<proteinExistence type="predicted"/>
<evidence type="ECO:0000313" key="3">
    <source>
        <dbReference type="EMBL" id="RPB07418.1"/>
    </source>
</evidence>
<dbReference type="InterPro" id="IPR023210">
    <property type="entry name" value="NADP_OxRdtase_dom"/>
</dbReference>
<protein>
    <submittedName>
        <fullName evidence="3">Aldo/keto reductase</fullName>
    </submittedName>
</protein>
<dbReference type="EMBL" id="ML119184">
    <property type="protein sequence ID" value="RPB07418.1"/>
    <property type="molecule type" value="Genomic_DNA"/>
</dbReference>
<dbReference type="InterPro" id="IPR020471">
    <property type="entry name" value="AKR"/>
</dbReference>
<dbReference type="Pfam" id="PF00248">
    <property type="entry name" value="Aldo_ket_red"/>
    <property type="match status" value="1"/>
</dbReference>
<organism evidence="3 4">
    <name type="scientific">Morchella conica CCBAS932</name>
    <dbReference type="NCBI Taxonomy" id="1392247"/>
    <lineage>
        <taxon>Eukaryota</taxon>
        <taxon>Fungi</taxon>
        <taxon>Dikarya</taxon>
        <taxon>Ascomycota</taxon>
        <taxon>Pezizomycotina</taxon>
        <taxon>Pezizomycetes</taxon>
        <taxon>Pezizales</taxon>
        <taxon>Morchellaceae</taxon>
        <taxon>Morchella</taxon>
    </lineage>
</organism>
<dbReference type="InterPro" id="IPR036812">
    <property type="entry name" value="NAD(P)_OxRdtase_dom_sf"/>
</dbReference>
<accession>A0A3N4KD54</accession>
<sequence>MSRTPLSSILPPFVLGTTTFNSQYNTTPHLLPTTAIVHTALSAGITAFDTSPYYGPAESMLGAALATAPHDRASYILSTKVGRITAVTFDYSPDWVRRSLNRSLERLGTSYVDIVYCHDVEFVSAEEVMGAVRTLRELRDEGKCRYVGISGYPTGVLVELAKRVKEETGEALDVVMSYAHYTLQNTVLASEEVLGRLVGEAGVECVLNGSPLGMGLLRSQGVPVGGMGDFHPAPGELRQRCAEAAGVVAATGGRLEMLALRFSIEGWVRDGTRGGSAVSPVVAGRKVDVGGSMGISVGSVSSLKELEELLAIWGDVVGALERRYLYGQVQNVFAGDMEKNEWRNYSWPSPGEDYVRGKLE</sequence>
<dbReference type="GO" id="GO:0005829">
    <property type="term" value="C:cytosol"/>
    <property type="evidence" value="ECO:0007669"/>
    <property type="project" value="TreeGrafter"/>
</dbReference>
<evidence type="ECO:0000313" key="4">
    <source>
        <dbReference type="Proteomes" id="UP000277580"/>
    </source>
</evidence>
<keyword evidence="4" id="KW-1185">Reference proteome</keyword>
<dbReference type="PRINTS" id="PR00069">
    <property type="entry name" value="ALDKETRDTASE"/>
</dbReference>
<dbReference type="PANTHER" id="PTHR42686:SF1">
    <property type="entry name" value="GH17980P-RELATED"/>
    <property type="match status" value="1"/>
</dbReference>
<dbReference type="AlphaFoldDB" id="A0A3N4KD54"/>
<dbReference type="Proteomes" id="UP000277580">
    <property type="component" value="Unassembled WGS sequence"/>
</dbReference>
<dbReference type="OrthoDB" id="5286008at2759"/>
<dbReference type="STRING" id="1392247.A0A3N4KD54"/>
<reference evidence="3 4" key="1">
    <citation type="journal article" date="2018" name="Nat. Ecol. Evol.">
        <title>Pezizomycetes genomes reveal the molecular basis of ectomycorrhizal truffle lifestyle.</title>
        <authorList>
            <person name="Murat C."/>
            <person name="Payen T."/>
            <person name="Noel B."/>
            <person name="Kuo A."/>
            <person name="Morin E."/>
            <person name="Chen J."/>
            <person name="Kohler A."/>
            <person name="Krizsan K."/>
            <person name="Balestrini R."/>
            <person name="Da Silva C."/>
            <person name="Montanini B."/>
            <person name="Hainaut M."/>
            <person name="Levati E."/>
            <person name="Barry K.W."/>
            <person name="Belfiori B."/>
            <person name="Cichocki N."/>
            <person name="Clum A."/>
            <person name="Dockter R.B."/>
            <person name="Fauchery L."/>
            <person name="Guy J."/>
            <person name="Iotti M."/>
            <person name="Le Tacon F."/>
            <person name="Lindquist E.A."/>
            <person name="Lipzen A."/>
            <person name="Malagnac F."/>
            <person name="Mello A."/>
            <person name="Molinier V."/>
            <person name="Miyauchi S."/>
            <person name="Poulain J."/>
            <person name="Riccioni C."/>
            <person name="Rubini A."/>
            <person name="Sitrit Y."/>
            <person name="Splivallo R."/>
            <person name="Traeger S."/>
            <person name="Wang M."/>
            <person name="Zifcakova L."/>
            <person name="Wipf D."/>
            <person name="Zambonelli A."/>
            <person name="Paolocci F."/>
            <person name="Nowrousian M."/>
            <person name="Ottonello S."/>
            <person name="Baldrian P."/>
            <person name="Spatafora J.W."/>
            <person name="Henrissat B."/>
            <person name="Nagy L.G."/>
            <person name="Aury J.M."/>
            <person name="Wincker P."/>
            <person name="Grigoriev I.V."/>
            <person name="Bonfante P."/>
            <person name="Martin F.M."/>
        </authorList>
    </citation>
    <scope>NUCLEOTIDE SEQUENCE [LARGE SCALE GENOMIC DNA]</scope>
    <source>
        <strain evidence="3 4">CCBAS932</strain>
    </source>
</reference>
<evidence type="ECO:0000256" key="1">
    <source>
        <dbReference type="ARBA" id="ARBA00023002"/>
    </source>
</evidence>
<dbReference type="Gene3D" id="3.20.20.100">
    <property type="entry name" value="NADP-dependent oxidoreductase domain"/>
    <property type="match status" value="1"/>
</dbReference>
<feature type="domain" description="NADP-dependent oxidoreductase" evidence="2">
    <location>
        <begin position="14"/>
        <end position="312"/>
    </location>
</feature>
<keyword evidence="1" id="KW-0560">Oxidoreductase</keyword>